<evidence type="ECO:0000256" key="7">
    <source>
        <dbReference type="ARBA" id="ARBA00023049"/>
    </source>
</evidence>
<reference evidence="11" key="2">
    <citation type="journal article" date="2010" name="PLoS Genet.">
        <title>Structure, function, and evolution of the Thiomonas spp. genome.</title>
        <authorList>
            <person name="Arsene-Ploetze F."/>
            <person name="Koechler S."/>
            <person name="Marchal M."/>
            <person name="Coppee J.Y."/>
            <person name="Chandler M."/>
            <person name="Bonnefoy V."/>
            <person name="Brochier-Armanet C."/>
            <person name="Barakat M."/>
            <person name="Barbe V."/>
            <person name="Battaglia-Brunet F."/>
            <person name="Bruneel O."/>
            <person name="Bryan C.G."/>
            <person name="Cleiss-Arnold J."/>
            <person name="Cruveiller S."/>
            <person name="Erhardt M."/>
            <person name="Heinrich-Salmeron A."/>
            <person name="Hommais F."/>
            <person name="Joulian C."/>
            <person name="Krin E."/>
            <person name="Lieutaud A."/>
            <person name="Lievremont D."/>
            <person name="Michel C."/>
            <person name="Muller D."/>
            <person name="Ortet P."/>
            <person name="Proux C."/>
            <person name="Siguier P."/>
            <person name="Roche D."/>
            <person name="Rouy Z."/>
            <person name="Salvignol G."/>
            <person name="Slyemi D."/>
            <person name="Talla E."/>
            <person name="Weiss S."/>
            <person name="Weissenbach J."/>
            <person name="Medigue C."/>
            <person name="Bertin P.N."/>
        </authorList>
    </citation>
    <scope>NUCLEOTIDE SEQUENCE [LARGE SCALE GENOMIC DNA]</scope>
    <source>
        <strain evidence="11">DSM 22701 / CIP 110005 / 3As</strain>
    </source>
</reference>
<dbReference type="PANTHER" id="PTHR34858:SF1">
    <property type="entry name" value="CYSO-CYSTEINE PEPTIDASE"/>
    <property type="match status" value="1"/>
</dbReference>
<evidence type="ECO:0000313" key="11">
    <source>
        <dbReference type="Proteomes" id="UP000002372"/>
    </source>
</evidence>
<dbReference type="AlphaFoldDB" id="D6CTK8"/>
<keyword evidence="2" id="KW-0645">Protease</keyword>
<dbReference type="HOGENOM" id="CLU_071796_0_1_4"/>
<dbReference type="KEGG" id="thi:THI_1964"/>
<evidence type="ECO:0000313" key="12">
    <source>
        <dbReference type="Proteomes" id="UP000078599"/>
    </source>
</evidence>
<feature type="domain" description="JAB1/MPN/MOV34 metalloenzyme" evidence="8">
    <location>
        <begin position="1"/>
        <end position="119"/>
    </location>
</feature>
<evidence type="ECO:0000256" key="2">
    <source>
        <dbReference type="ARBA" id="ARBA00022670"/>
    </source>
</evidence>
<dbReference type="GO" id="GO:0008270">
    <property type="term" value="F:zinc ion binding"/>
    <property type="evidence" value="ECO:0007669"/>
    <property type="project" value="TreeGrafter"/>
</dbReference>
<dbReference type="Proteomes" id="UP000078599">
    <property type="component" value="Unassembled WGS sequence"/>
</dbReference>
<dbReference type="Pfam" id="PF14464">
    <property type="entry name" value="Prok-JAB"/>
    <property type="match status" value="1"/>
</dbReference>
<keyword evidence="3" id="KW-0479">Metal-binding</keyword>
<reference evidence="9" key="3">
    <citation type="submission" date="2010-07" db="EMBL/GenBank/DDBJ databases">
        <authorList>
            <person name="Genoscope - CEA"/>
        </authorList>
    </citation>
    <scope>NUCLEOTIDE SEQUENCE</scope>
    <source>
        <strain evidence="9">3As</strain>
    </source>
</reference>
<dbReference type="GO" id="GO:0006508">
    <property type="term" value="P:proteolysis"/>
    <property type="evidence" value="ECO:0007669"/>
    <property type="project" value="UniProtKB-KW"/>
</dbReference>
<dbReference type="SUPFAM" id="SSF102712">
    <property type="entry name" value="JAB1/MPN domain"/>
    <property type="match status" value="1"/>
</dbReference>
<dbReference type="GO" id="GO:0008234">
    <property type="term" value="F:cysteine-type peptidase activity"/>
    <property type="evidence" value="ECO:0007669"/>
    <property type="project" value="UniProtKB-KW"/>
</dbReference>
<sequence length="239" mass="26726">MTPIPESILAAIRAHAQAQAPRECCGVVIVRQGKLRYIPCANLAASPEEHFVLSPTDFARAEEQGEIVRIVHSHPYAAPEPSQADRVGCEASAIPWLIVNWPIGNVHEFAPSGYVAPLIGRRFHHGVLDCYSLIRDYYRQTLHIDLPDFHRDVQWWLRGGDLYAEGFPQAGFVEIPFDTLAEHDVLLMQIGSPVINHAAVHLGDNLIVQHCAGRLSSRDVFGGAWRRATRKVIRHKELL</sequence>
<dbReference type="InterPro" id="IPR051929">
    <property type="entry name" value="VirAsm_ModProt"/>
</dbReference>
<keyword evidence="4" id="KW-0378">Hydrolase</keyword>
<evidence type="ECO:0000256" key="5">
    <source>
        <dbReference type="ARBA" id="ARBA00022807"/>
    </source>
</evidence>
<dbReference type="InterPro" id="IPR038765">
    <property type="entry name" value="Papain-like_cys_pep_sf"/>
</dbReference>
<evidence type="ECO:0000256" key="3">
    <source>
        <dbReference type="ARBA" id="ARBA00022723"/>
    </source>
</evidence>
<dbReference type="GO" id="GO:0008235">
    <property type="term" value="F:metalloexopeptidase activity"/>
    <property type="evidence" value="ECO:0007669"/>
    <property type="project" value="TreeGrafter"/>
</dbReference>
<dbReference type="RefSeq" id="WP_013105946.1">
    <property type="nucleotide sequence ID" value="NC_014145.1"/>
</dbReference>
<accession>D6CTK8</accession>
<dbReference type="InterPro" id="IPR028090">
    <property type="entry name" value="JAB_dom_prok"/>
</dbReference>
<dbReference type="InterPro" id="IPR000064">
    <property type="entry name" value="NLP_P60_dom"/>
</dbReference>
<evidence type="ECO:0000259" key="8">
    <source>
        <dbReference type="SMART" id="SM00232"/>
    </source>
</evidence>
<dbReference type="CDD" id="cd08073">
    <property type="entry name" value="MPN_NLPC_P60"/>
    <property type="match status" value="1"/>
</dbReference>
<dbReference type="Gene3D" id="3.40.140.10">
    <property type="entry name" value="Cytidine Deaminase, domain 2"/>
    <property type="match status" value="1"/>
</dbReference>
<dbReference type="EMBL" id="FP475956">
    <property type="protein sequence ID" value="CAZ88627.1"/>
    <property type="molecule type" value="Genomic_DNA"/>
</dbReference>
<evidence type="ECO:0000256" key="1">
    <source>
        <dbReference type="ARBA" id="ARBA00007074"/>
    </source>
</evidence>
<keyword evidence="12" id="KW-1185">Reference proteome</keyword>
<protein>
    <submittedName>
        <fullName evidence="9">Tail assembly protein K</fullName>
    </submittedName>
</protein>
<dbReference type="EMBL" id="CTRI01000012">
    <property type="protein sequence ID" value="CQR32079.1"/>
    <property type="molecule type" value="Genomic_DNA"/>
</dbReference>
<name>D6CTK8_THIA3</name>
<keyword evidence="7" id="KW-0482">Metalloprotease</keyword>
<organism evidence="9 11">
    <name type="scientific">Thiomonas arsenitoxydans (strain DSM 22701 / CIP 110005 / 3As)</name>
    <dbReference type="NCBI Taxonomy" id="426114"/>
    <lineage>
        <taxon>Bacteria</taxon>
        <taxon>Pseudomonadati</taxon>
        <taxon>Pseudomonadota</taxon>
        <taxon>Betaproteobacteria</taxon>
        <taxon>Burkholderiales</taxon>
        <taxon>Thiomonas</taxon>
    </lineage>
</organism>
<comment type="similarity">
    <text evidence="1">Belongs to the peptidase C40 family.</text>
</comment>
<keyword evidence="6" id="KW-0862">Zinc</keyword>
<gene>
    <name evidence="9" type="ordered locus">THI_1964</name>
    <name evidence="10" type="ORF">THICB1_20063</name>
</gene>
<reference key="1">
    <citation type="submission" date="2009-07" db="EMBL/GenBank/DDBJ databases">
        <authorList>
            <person name="Genoscope - CEA"/>
        </authorList>
    </citation>
    <scope>NUCLEOTIDE SEQUENCE</scope>
    <source>
        <strain>3As</strain>
    </source>
</reference>
<evidence type="ECO:0000256" key="4">
    <source>
        <dbReference type="ARBA" id="ARBA00022801"/>
    </source>
</evidence>
<proteinExistence type="inferred from homology"/>
<dbReference type="InterPro" id="IPR000555">
    <property type="entry name" value="JAMM/MPN+_dom"/>
</dbReference>
<dbReference type="PANTHER" id="PTHR34858">
    <property type="entry name" value="CYSO-CYSTEINE PEPTIDASE"/>
    <property type="match status" value="1"/>
</dbReference>
<dbReference type="SMART" id="SM00232">
    <property type="entry name" value="JAB_MPN"/>
    <property type="match status" value="1"/>
</dbReference>
<evidence type="ECO:0000313" key="9">
    <source>
        <dbReference type="EMBL" id="CAZ88627.1"/>
    </source>
</evidence>
<dbReference type="SUPFAM" id="SSF54001">
    <property type="entry name" value="Cysteine proteinases"/>
    <property type="match status" value="1"/>
</dbReference>
<reference evidence="10 12" key="4">
    <citation type="submission" date="2015-03" db="EMBL/GenBank/DDBJ databases">
        <authorList>
            <person name="Regsiter A."/>
            <person name="william w."/>
        </authorList>
    </citation>
    <scope>NUCLEOTIDE SEQUENCE [LARGE SCALE GENOMIC DNA]</scope>
    <source>
        <strain evidence="10 12">CB1</strain>
    </source>
</reference>
<dbReference type="Pfam" id="PF00877">
    <property type="entry name" value="NLPC_P60"/>
    <property type="match status" value="1"/>
</dbReference>
<dbReference type="Proteomes" id="UP000002372">
    <property type="component" value="Chromosome"/>
</dbReference>
<dbReference type="eggNOG" id="COG0791">
    <property type="taxonomic scope" value="Bacteria"/>
</dbReference>
<keyword evidence="5" id="KW-0788">Thiol protease</keyword>
<dbReference type="Gene3D" id="3.90.1720.10">
    <property type="entry name" value="endopeptidase domain like (from Nostoc punctiforme)"/>
    <property type="match status" value="1"/>
</dbReference>
<dbReference type="eggNOG" id="COG1310">
    <property type="taxonomic scope" value="Bacteria"/>
</dbReference>
<evidence type="ECO:0000256" key="6">
    <source>
        <dbReference type="ARBA" id="ARBA00022833"/>
    </source>
</evidence>
<evidence type="ECO:0000313" key="10">
    <source>
        <dbReference type="EMBL" id="CQR32079.1"/>
    </source>
</evidence>